<evidence type="ECO:0000313" key="3">
    <source>
        <dbReference type="Proteomes" id="UP000829196"/>
    </source>
</evidence>
<keyword evidence="3" id="KW-1185">Reference proteome</keyword>
<name>A0A8T3ADU4_DENNO</name>
<keyword evidence="1" id="KW-0472">Membrane</keyword>
<dbReference type="AlphaFoldDB" id="A0A8T3ADU4"/>
<feature type="transmembrane region" description="Helical" evidence="1">
    <location>
        <begin position="30"/>
        <end position="52"/>
    </location>
</feature>
<evidence type="ECO:0000313" key="2">
    <source>
        <dbReference type="EMBL" id="KAI0494223.1"/>
    </source>
</evidence>
<evidence type="ECO:0000256" key="1">
    <source>
        <dbReference type="SAM" id="Phobius"/>
    </source>
</evidence>
<dbReference type="EMBL" id="JAGYWB010000017">
    <property type="protein sequence ID" value="KAI0494223.1"/>
    <property type="molecule type" value="Genomic_DNA"/>
</dbReference>
<keyword evidence="1" id="KW-1133">Transmembrane helix</keyword>
<sequence>MFYFSKEDVATGCFKPHVFWTCLHSLCHPFGSKMCVLVLIAVQYGFILFYTLECVVLAQMTMEFGSGNFNIL</sequence>
<dbReference type="Proteomes" id="UP000829196">
    <property type="component" value="Unassembled WGS sequence"/>
</dbReference>
<accession>A0A8T3ADU4</accession>
<gene>
    <name evidence="2" type="ORF">KFK09_024354</name>
</gene>
<reference evidence="2" key="1">
    <citation type="journal article" date="2022" name="Front. Genet.">
        <title>Chromosome-Scale Assembly of the Dendrobium nobile Genome Provides Insights Into the Molecular Mechanism of the Biosynthesis of the Medicinal Active Ingredient of Dendrobium.</title>
        <authorList>
            <person name="Xu Q."/>
            <person name="Niu S.-C."/>
            <person name="Li K.-L."/>
            <person name="Zheng P.-J."/>
            <person name="Zhang X.-J."/>
            <person name="Jia Y."/>
            <person name="Liu Y."/>
            <person name="Niu Y.-X."/>
            <person name="Yu L.-H."/>
            <person name="Chen D.-F."/>
            <person name="Zhang G.-Q."/>
        </authorList>
    </citation>
    <scope>NUCLEOTIDE SEQUENCE</scope>
    <source>
        <tissue evidence="2">Leaf</tissue>
    </source>
</reference>
<keyword evidence="1" id="KW-0812">Transmembrane</keyword>
<comment type="caution">
    <text evidence="2">The sequence shown here is derived from an EMBL/GenBank/DDBJ whole genome shotgun (WGS) entry which is preliminary data.</text>
</comment>
<proteinExistence type="predicted"/>
<protein>
    <submittedName>
        <fullName evidence="2">Uncharacterized protein</fullName>
    </submittedName>
</protein>
<organism evidence="2 3">
    <name type="scientific">Dendrobium nobile</name>
    <name type="common">Orchid</name>
    <dbReference type="NCBI Taxonomy" id="94219"/>
    <lineage>
        <taxon>Eukaryota</taxon>
        <taxon>Viridiplantae</taxon>
        <taxon>Streptophyta</taxon>
        <taxon>Embryophyta</taxon>
        <taxon>Tracheophyta</taxon>
        <taxon>Spermatophyta</taxon>
        <taxon>Magnoliopsida</taxon>
        <taxon>Liliopsida</taxon>
        <taxon>Asparagales</taxon>
        <taxon>Orchidaceae</taxon>
        <taxon>Epidendroideae</taxon>
        <taxon>Malaxideae</taxon>
        <taxon>Dendrobiinae</taxon>
        <taxon>Dendrobium</taxon>
    </lineage>
</organism>